<keyword evidence="1" id="KW-1133">Transmembrane helix</keyword>
<keyword evidence="3" id="KW-1185">Reference proteome</keyword>
<proteinExistence type="predicted"/>
<evidence type="ECO:0000313" key="3">
    <source>
        <dbReference type="Proteomes" id="UP000242519"/>
    </source>
</evidence>
<dbReference type="EMBL" id="MZNU01000342">
    <property type="protein sequence ID" value="OWO99881.1"/>
    <property type="molecule type" value="Genomic_DNA"/>
</dbReference>
<gene>
    <name evidence="2" type="ORF">B2J93_6936</name>
</gene>
<dbReference type="Proteomes" id="UP000242519">
    <property type="component" value="Unassembled WGS sequence"/>
</dbReference>
<name>A0A218YWQ9_9HELO</name>
<reference evidence="2 3" key="1">
    <citation type="submission" date="2017-04" db="EMBL/GenBank/DDBJ databases">
        <title>Draft genome sequence of Marssonina coronaria NL1: causal agent of apple blotch.</title>
        <authorList>
            <person name="Cheng Q."/>
        </authorList>
    </citation>
    <scope>NUCLEOTIDE SEQUENCE [LARGE SCALE GENOMIC DNA]</scope>
    <source>
        <strain evidence="2 3">NL1</strain>
    </source>
</reference>
<dbReference type="PANTHER" id="PTHR24306">
    <property type="match status" value="1"/>
</dbReference>
<comment type="caution">
    <text evidence="2">The sequence shown here is derived from an EMBL/GenBank/DDBJ whole genome shotgun (WGS) entry which is preliminary data.</text>
</comment>
<dbReference type="SUPFAM" id="SSF48264">
    <property type="entry name" value="Cytochrome P450"/>
    <property type="match status" value="1"/>
</dbReference>
<dbReference type="PANTHER" id="PTHR24306:SF7">
    <property type="entry name" value="AHBB"/>
    <property type="match status" value="1"/>
</dbReference>
<dbReference type="STRING" id="503106.A0A218YWQ9"/>
<keyword evidence="1" id="KW-0472">Membrane</keyword>
<sequence>MLNDFHDTDDSSSLIQQTLLSKPWESIPVPPAILATLLLGPLVIFLTAQLLLIGVSGNARDGKDCDLWTVPFQPIPWRILESFFGIPKKAETVYETALNELNACTKFLLDEPHLTKIFEVLVKNLERNIPQMISFIETPIDFQPWEQYAEACFISSSETEINLTSLIRDMMGYAAVPSIFGPALIENNPSILQDVRNMDAGRNYLLKNVPPWMPWPAVALARMARSKVWQSLEGHQKFIDVATAEEEAEPSWGDLCDILWSLAANSTLIPYWQLHHILAIPGLTDRIRTEIMPYASVTKPFSIGKISEAPKLVLDYKGLSTKCPLLRSTYLETLRLVDEQWDSRKTFTPGIGAVEDLAHPGEFNPERYIPVGQDNTVMPPESKHSSLQKSNTFTEIACISLLAGILAFWEISLGHEGAGWEVPEKRNLGGVAVPANETRVRIQRRKFEWME</sequence>
<dbReference type="InParanoid" id="A0A218YWQ9"/>
<dbReference type="OrthoDB" id="3366823at2759"/>
<evidence type="ECO:0000256" key="1">
    <source>
        <dbReference type="SAM" id="Phobius"/>
    </source>
</evidence>
<accession>A0A218YWQ9</accession>
<dbReference type="Gene3D" id="1.10.630.10">
    <property type="entry name" value="Cytochrome P450"/>
    <property type="match status" value="1"/>
</dbReference>
<keyword evidence="1" id="KW-0812">Transmembrane</keyword>
<dbReference type="AlphaFoldDB" id="A0A218YWQ9"/>
<feature type="transmembrane region" description="Helical" evidence="1">
    <location>
        <begin position="32"/>
        <end position="53"/>
    </location>
</feature>
<evidence type="ECO:0000313" key="2">
    <source>
        <dbReference type="EMBL" id="OWO99881.1"/>
    </source>
</evidence>
<dbReference type="GO" id="GO:0005506">
    <property type="term" value="F:iron ion binding"/>
    <property type="evidence" value="ECO:0007669"/>
    <property type="project" value="InterPro"/>
</dbReference>
<dbReference type="GO" id="GO:0016705">
    <property type="term" value="F:oxidoreductase activity, acting on paired donors, with incorporation or reduction of molecular oxygen"/>
    <property type="evidence" value="ECO:0007669"/>
    <property type="project" value="InterPro"/>
</dbReference>
<organism evidence="2 3">
    <name type="scientific">Diplocarpon coronariae</name>
    <dbReference type="NCBI Taxonomy" id="2795749"/>
    <lineage>
        <taxon>Eukaryota</taxon>
        <taxon>Fungi</taxon>
        <taxon>Dikarya</taxon>
        <taxon>Ascomycota</taxon>
        <taxon>Pezizomycotina</taxon>
        <taxon>Leotiomycetes</taxon>
        <taxon>Helotiales</taxon>
        <taxon>Drepanopezizaceae</taxon>
        <taxon>Diplocarpon</taxon>
    </lineage>
</organism>
<dbReference type="InterPro" id="IPR036396">
    <property type="entry name" value="Cyt_P450_sf"/>
</dbReference>
<dbReference type="GO" id="GO:0020037">
    <property type="term" value="F:heme binding"/>
    <property type="evidence" value="ECO:0007669"/>
    <property type="project" value="InterPro"/>
</dbReference>
<dbReference type="GO" id="GO:0004497">
    <property type="term" value="F:monooxygenase activity"/>
    <property type="evidence" value="ECO:0007669"/>
    <property type="project" value="InterPro"/>
</dbReference>
<protein>
    <submittedName>
        <fullName evidence="2">Cytochrome P</fullName>
    </submittedName>
</protein>